<dbReference type="EMBL" id="LO017727">
    <property type="protein sequence ID" value="CRH07337.1"/>
    <property type="molecule type" value="Genomic_DNA"/>
</dbReference>
<dbReference type="Gene3D" id="3.90.930.1">
    <property type="match status" value="1"/>
</dbReference>
<dbReference type="PROSITE" id="PS51257">
    <property type="entry name" value="PROKAR_LIPOPROTEIN"/>
    <property type="match status" value="1"/>
</dbReference>
<name>A0A1S7LMJ1_MAGMO</name>
<reference evidence="1" key="1">
    <citation type="submission" date="2015-04" db="EMBL/GenBank/DDBJ databases">
        <authorList>
            <person name="Syromyatnikov M.Y."/>
            <person name="Popov V.N."/>
        </authorList>
    </citation>
    <scope>NUCLEOTIDE SEQUENCE</scope>
    <source>
        <strain evidence="1">MO-1</strain>
    </source>
</reference>
<dbReference type="SUPFAM" id="SSF82185">
    <property type="entry name" value="Histone H3 K4-specific methyltransferase SET7/9 N-terminal domain"/>
    <property type="match status" value="1"/>
</dbReference>
<accession>A0A1S7LMJ1</accession>
<dbReference type="AlphaFoldDB" id="A0A1S7LMJ1"/>
<gene>
    <name evidence="1" type="ORF">MAGMO_3197</name>
</gene>
<protein>
    <recommendedName>
        <fullName evidence="2">MORN variant repeat protein</fullName>
    </recommendedName>
</protein>
<evidence type="ECO:0000313" key="1">
    <source>
        <dbReference type="EMBL" id="CRH07337.1"/>
    </source>
</evidence>
<proteinExistence type="predicted"/>
<evidence type="ECO:0008006" key="2">
    <source>
        <dbReference type="Google" id="ProtNLM"/>
    </source>
</evidence>
<organism evidence="1">
    <name type="scientific">Magnetococcus massalia (strain MO-1)</name>
    <dbReference type="NCBI Taxonomy" id="451514"/>
    <lineage>
        <taxon>Bacteria</taxon>
        <taxon>Pseudomonadati</taxon>
        <taxon>Pseudomonadota</taxon>
        <taxon>Magnetococcia</taxon>
        <taxon>Magnetococcales</taxon>
        <taxon>Magnetococcaceae</taxon>
        <taxon>Magnetococcus</taxon>
    </lineage>
</organism>
<sequence length="177" mass="20401">MPATSPRFRWSRVATLLIVAFLVTGCGEVEMHHLEMRKGRAYLKKAFKPYSGSVKSYYPAKEGEDRQLYMEGLFDDGLRDGTWITYRADGWRIEDKYIFGRRNGVIKTFDAKSKVRKEENFFNGRLHGASTYKDSKGGVERNLYFDQGAQISYPHPKAKVEFEAKVKEGPSDDLLRQ</sequence>